<evidence type="ECO:0000256" key="6">
    <source>
        <dbReference type="ARBA" id="ARBA00023136"/>
    </source>
</evidence>
<dbReference type="EMBL" id="CM000780">
    <property type="protein sequence ID" value="AQK59350.1"/>
    <property type="molecule type" value="Genomic_DNA"/>
</dbReference>
<keyword evidence="5" id="KW-1133">Transmembrane helix</keyword>
<name>A0A1D6QP54_MAIZE</name>
<dbReference type="Gene3D" id="1.20.1560.10">
    <property type="entry name" value="ABC transporter type 1, transmembrane domain"/>
    <property type="match status" value="1"/>
</dbReference>
<evidence type="ECO:0000256" key="2">
    <source>
        <dbReference type="ARBA" id="ARBA00022448"/>
    </source>
</evidence>
<dbReference type="InterPro" id="IPR039421">
    <property type="entry name" value="Type_1_exporter"/>
</dbReference>
<comment type="subcellular location">
    <subcellularLocation>
        <location evidence="1">Membrane</location>
        <topology evidence="1">Multi-pass membrane protein</topology>
    </subcellularLocation>
</comment>
<dbReference type="GO" id="GO:0005524">
    <property type="term" value="F:ATP binding"/>
    <property type="evidence" value="ECO:0007669"/>
    <property type="project" value="InterPro"/>
</dbReference>
<reference evidence="8" key="2">
    <citation type="submission" date="2015-12" db="EMBL/GenBank/DDBJ databases">
        <title>Update maize B73 reference genome by single molecule sequencing technologies.</title>
        <authorList>
            <consortium name="Maize Genome Sequencing Project"/>
            <person name="Ware D."/>
        </authorList>
    </citation>
    <scope>NUCLEOTIDE SEQUENCE</scope>
    <source>
        <tissue evidence="8">Seedling</tissue>
    </source>
</reference>
<evidence type="ECO:0000313" key="10">
    <source>
        <dbReference type="Proteomes" id="UP000007305"/>
    </source>
</evidence>
<dbReference type="PANTHER" id="PTHR43394:SF11">
    <property type="entry name" value="ATP-BINDING CASSETTE TRANSPORTER"/>
    <property type="match status" value="1"/>
</dbReference>
<keyword evidence="4" id="KW-0677">Repeat</keyword>
<dbReference type="EnsemblPlants" id="Zm00001eb204040_T001">
    <property type="protein sequence ID" value="Zm00001eb204040_P001"/>
    <property type="gene ID" value="Zm00001eb204040"/>
</dbReference>
<dbReference type="OMA" id="MGAHNEL"/>
<reference evidence="9" key="4">
    <citation type="submission" date="2021-05" db="UniProtKB">
        <authorList>
            <consortium name="EnsemblPlants"/>
        </authorList>
    </citation>
    <scope>IDENTIFICATION</scope>
    <source>
        <strain evidence="9">cv. B73</strain>
    </source>
</reference>
<gene>
    <name evidence="8" type="ORF">ZEAMMB73_Zm00001d053380</name>
</gene>
<evidence type="ECO:0000256" key="1">
    <source>
        <dbReference type="ARBA" id="ARBA00004141"/>
    </source>
</evidence>
<evidence type="ECO:0000256" key="7">
    <source>
        <dbReference type="SAM" id="MobiDB-lite"/>
    </source>
</evidence>
<dbReference type="AlphaFoldDB" id="A0A1D6QP54"/>
<dbReference type="InterPro" id="IPR036640">
    <property type="entry name" value="ABC1_TM_sf"/>
</dbReference>
<evidence type="ECO:0000313" key="8">
    <source>
        <dbReference type="EMBL" id="AQK59350.1"/>
    </source>
</evidence>
<dbReference type="ExpressionAtlas" id="A0A1D6QP54">
    <property type="expression patterns" value="baseline"/>
</dbReference>
<feature type="region of interest" description="Disordered" evidence="7">
    <location>
        <begin position="93"/>
        <end position="116"/>
    </location>
</feature>
<dbReference type="SUPFAM" id="SSF52540">
    <property type="entry name" value="P-loop containing nucleoside triphosphate hydrolases"/>
    <property type="match status" value="1"/>
</dbReference>
<dbReference type="PANTHER" id="PTHR43394">
    <property type="entry name" value="ATP-DEPENDENT PERMEASE MDL1, MITOCHONDRIAL"/>
    <property type="match status" value="1"/>
</dbReference>
<evidence type="ECO:0000256" key="4">
    <source>
        <dbReference type="ARBA" id="ARBA00022737"/>
    </source>
</evidence>
<organism evidence="8">
    <name type="scientific">Zea mays</name>
    <name type="common">Maize</name>
    <dbReference type="NCBI Taxonomy" id="4577"/>
    <lineage>
        <taxon>Eukaryota</taxon>
        <taxon>Viridiplantae</taxon>
        <taxon>Streptophyta</taxon>
        <taxon>Embryophyta</taxon>
        <taxon>Tracheophyta</taxon>
        <taxon>Spermatophyta</taxon>
        <taxon>Magnoliopsida</taxon>
        <taxon>Liliopsida</taxon>
        <taxon>Poales</taxon>
        <taxon>Poaceae</taxon>
        <taxon>PACMAD clade</taxon>
        <taxon>Panicoideae</taxon>
        <taxon>Andropogonodae</taxon>
        <taxon>Andropogoneae</taxon>
        <taxon>Tripsacinae</taxon>
        <taxon>Zea</taxon>
    </lineage>
</organism>
<reference evidence="9" key="3">
    <citation type="submission" date="2019-07" db="EMBL/GenBank/DDBJ databases">
        <authorList>
            <person name="Seetharam A."/>
            <person name="Woodhouse M."/>
            <person name="Cannon E."/>
        </authorList>
    </citation>
    <scope>NUCLEOTIDE SEQUENCE [LARGE SCALE GENOMIC DNA]</scope>
    <source>
        <strain evidence="9">cv. B73</strain>
    </source>
</reference>
<sequence length="116" mass="12856">MLKNPDILLLDEATSALDSESEKLEQEALDRFMIRRTTLAIAHMLSNIREADVVAVLQGDAVSKMGAHNELMAKGENDTYDKLIHMQEQAQEAALVNAHRRSARPSSTRNSVARPS</sequence>
<dbReference type="Gramene" id="Zm00001eb204040_T001">
    <property type="protein sequence ID" value="Zm00001eb204040_P001"/>
    <property type="gene ID" value="Zm00001eb204040"/>
</dbReference>
<dbReference type="GO" id="GO:0016020">
    <property type="term" value="C:membrane"/>
    <property type="evidence" value="ECO:0007669"/>
    <property type="project" value="UniProtKB-SubCell"/>
</dbReference>
<keyword evidence="10" id="KW-1185">Reference proteome</keyword>
<reference evidence="10" key="1">
    <citation type="journal article" date="2009" name="Science">
        <title>The B73 maize genome: complexity, diversity, and dynamics.</title>
        <authorList>
            <person name="Schnable P.S."/>
            <person name="Ware D."/>
            <person name="Fulton R.S."/>
            <person name="Stein J.C."/>
            <person name="Wei F."/>
            <person name="Pasternak S."/>
            <person name="Liang C."/>
            <person name="Zhang J."/>
            <person name="Fulton L."/>
            <person name="Graves T.A."/>
            <person name="Minx P."/>
            <person name="Reily A.D."/>
            <person name="Courtney L."/>
            <person name="Kruchowski S.S."/>
            <person name="Tomlinson C."/>
            <person name="Strong C."/>
            <person name="Delehaunty K."/>
            <person name="Fronick C."/>
            <person name="Courtney B."/>
            <person name="Rock S.M."/>
            <person name="Belter E."/>
            <person name="Du F."/>
            <person name="Kim K."/>
            <person name="Abbott R.M."/>
            <person name="Cotton M."/>
            <person name="Levy A."/>
            <person name="Marchetto P."/>
            <person name="Ochoa K."/>
            <person name="Jackson S.M."/>
            <person name="Gillam B."/>
            <person name="Chen W."/>
            <person name="Yan L."/>
            <person name="Higginbotham J."/>
            <person name="Cardenas M."/>
            <person name="Waligorski J."/>
            <person name="Applebaum E."/>
            <person name="Phelps L."/>
            <person name="Falcone J."/>
            <person name="Kanchi K."/>
            <person name="Thane T."/>
            <person name="Scimone A."/>
            <person name="Thane N."/>
            <person name="Henke J."/>
            <person name="Wang T."/>
            <person name="Ruppert J."/>
            <person name="Shah N."/>
            <person name="Rotter K."/>
            <person name="Hodges J."/>
            <person name="Ingenthron E."/>
            <person name="Cordes M."/>
            <person name="Kohlberg S."/>
            <person name="Sgro J."/>
            <person name="Delgado B."/>
            <person name="Mead K."/>
            <person name="Chinwalla A."/>
            <person name="Leonard S."/>
            <person name="Crouse K."/>
            <person name="Collura K."/>
            <person name="Kudrna D."/>
            <person name="Currie J."/>
            <person name="He R."/>
            <person name="Angelova A."/>
            <person name="Rajasekar S."/>
            <person name="Mueller T."/>
            <person name="Lomeli R."/>
            <person name="Scara G."/>
            <person name="Ko A."/>
            <person name="Delaney K."/>
            <person name="Wissotski M."/>
            <person name="Lopez G."/>
            <person name="Campos D."/>
            <person name="Braidotti M."/>
            <person name="Ashley E."/>
            <person name="Golser W."/>
            <person name="Kim H."/>
            <person name="Lee S."/>
            <person name="Lin J."/>
            <person name="Dujmic Z."/>
            <person name="Kim W."/>
            <person name="Talag J."/>
            <person name="Zuccolo A."/>
            <person name="Fan C."/>
            <person name="Sebastian A."/>
            <person name="Kramer M."/>
            <person name="Spiegel L."/>
            <person name="Nascimento L."/>
            <person name="Zutavern T."/>
            <person name="Miller B."/>
            <person name="Ambroise C."/>
            <person name="Muller S."/>
            <person name="Spooner W."/>
            <person name="Narechania A."/>
            <person name="Ren L."/>
            <person name="Wei S."/>
            <person name="Kumari S."/>
            <person name="Faga B."/>
            <person name="Levy M.J."/>
            <person name="McMahan L."/>
            <person name="Van Buren P."/>
            <person name="Vaughn M.W."/>
            <person name="Ying K."/>
            <person name="Yeh C.-T."/>
            <person name="Emrich S.J."/>
            <person name="Jia Y."/>
            <person name="Kalyanaraman A."/>
            <person name="Hsia A.-P."/>
            <person name="Barbazuk W.B."/>
            <person name="Baucom R.S."/>
            <person name="Brutnell T.P."/>
            <person name="Carpita N.C."/>
            <person name="Chaparro C."/>
            <person name="Chia J.-M."/>
            <person name="Deragon J.-M."/>
            <person name="Estill J.C."/>
            <person name="Fu Y."/>
            <person name="Jeddeloh J.A."/>
            <person name="Han Y."/>
            <person name="Lee H."/>
            <person name="Li P."/>
            <person name="Lisch D.R."/>
            <person name="Liu S."/>
            <person name="Liu Z."/>
            <person name="Nagel D.H."/>
            <person name="McCann M.C."/>
            <person name="SanMiguel P."/>
            <person name="Myers A.M."/>
            <person name="Nettleton D."/>
            <person name="Nguyen J."/>
            <person name="Penning B.W."/>
            <person name="Ponnala L."/>
            <person name="Schneider K.L."/>
            <person name="Schwartz D.C."/>
            <person name="Sharma A."/>
            <person name="Soderlund C."/>
            <person name="Springer N.M."/>
            <person name="Sun Q."/>
            <person name="Wang H."/>
            <person name="Waterman M."/>
            <person name="Westerman R."/>
            <person name="Wolfgruber T.K."/>
            <person name="Yang L."/>
            <person name="Yu Y."/>
            <person name="Zhang L."/>
            <person name="Zhou S."/>
            <person name="Zhu Q."/>
            <person name="Bennetzen J.L."/>
            <person name="Dawe R.K."/>
            <person name="Jiang J."/>
            <person name="Jiang N."/>
            <person name="Presting G.G."/>
            <person name="Wessler S.R."/>
            <person name="Aluru S."/>
            <person name="Martienssen R.A."/>
            <person name="Clifton S.W."/>
            <person name="McCombie W.R."/>
            <person name="Wing R.A."/>
            <person name="Wilson R.K."/>
        </authorList>
    </citation>
    <scope>NUCLEOTIDE SEQUENCE [LARGE SCALE GENOMIC DNA]</scope>
    <source>
        <strain evidence="10">cv. B73</strain>
    </source>
</reference>
<keyword evidence="3" id="KW-0812">Transmembrane</keyword>
<dbReference type="STRING" id="4577.A0A1D6QP54"/>
<evidence type="ECO:0000313" key="9">
    <source>
        <dbReference type="EnsemblPlants" id="Zm00001eb204040_P001"/>
    </source>
</evidence>
<accession>A0A1D6QP54</accession>
<keyword evidence="2" id="KW-0813">Transport</keyword>
<dbReference type="Proteomes" id="UP000007305">
    <property type="component" value="Chromosome 4"/>
</dbReference>
<evidence type="ECO:0000256" key="5">
    <source>
        <dbReference type="ARBA" id="ARBA00022989"/>
    </source>
</evidence>
<proteinExistence type="predicted"/>
<dbReference type="SMR" id="A0A1D6QP54"/>
<dbReference type="Gene3D" id="3.40.50.300">
    <property type="entry name" value="P-loop containing nucleotide triphosphate hydrolases"/>
    <property type="match status" value="1"/>
</dbReference>
<evidence type="ECO:0000256" key="3">
    <source>
        <dbReference type="ARBA" id="ARBA00022692"/>
    </source>
</evidence>
<protein>
    <submittedName>
        <fullName evidence="8">ABC transporter B family member 27</fullName>
    </submittedName>
</protein>
<feature type="compositionally biased region" description="Polar residues" evidence="7">
    <location>
        <begin position="104"/>
        <end position="116"/>
    </location>
</feature>
<keyword evidence="6" id="KW-0472">Membrane</keyword>
<dbReference type="InterPro" id="IPR027417">
    <property type="entry name" value="P-loop_NTPase"/>
</dbReference>